<evidence type="ECO:0000313" key="2">
    <source>
        <dbReference type="Proteomes" id="UP000275408"/>
    </source>
</evidence>
<feature type="non-terminal residue" evidence="1">
    <location>
        <position position="109"/>
    </location>
</feature>
<keyword evidence="2" id="KW-1185">Reference proteome</keyword>
<proteinExistence type="predicted"/>
<protein>
    <submittedName>
        <fullName evidence="1">Uncharacterized protein</fullName>
    </submittedName>
</protein>
<organism evidence="1 2">
    <name type="scientific">Pocillopora damicornis</name>
    <name type="common">Cauliflower coral</name>
    <name type="synonym">Millepora damicornis</name>
    <dbReference type="NCBI Taxonomy" id="46731"/>
    <lineage>
        <taxon>Eukaryota</taxon>
        <taxon>Metazoa</taxon>
        <taxon>Cnidaria</taxon>
        <taxon>Anthozoa</taxon>
        <taxon>Hexacorallia</taxon>
        <taxon>Scleractinia</taxon>
        <taxon>Astrocoeniina</taxon>
        <taxon>Pocilloporidae</taxon>
        <taxon>Pocillopora</taxon>
    </lineage>
</organism>
<dbReference type="EMBL" id="RCHS01003927">
    <property type="protein sequence ID" value="RMX38890.1"/>
    <property type="molecule type" value="Genomic_DNA"/>
</dbReference>
<sequence>MSGPSYTFRFEDVSVDFICDQLKKLKKKSIVIDDSLTWKDHVRHVISKVGKRVGVLGCLRRNITIHAAFEMYNSLILPIFDYCNVVWSSWNKADMESLESLQKRASKII</sequence>
<accession>A0A3M6TBZ4</accession>
<name>A0A3M6TBZ4_POCDA</name>
<dbReference type="AlphaFoldDB" id="A0A3M6TBZ4"/>
<comment type="caution">
    <text evidence="1">The sequence shown here is derived from an EMBL/GenBank/DDBJ whole genome shotgun (WGS) entry which is preliminary data.</text>
</comment>
<dbReference type="Proteomes" id="UP000275408">
    <property type="component" value="Unassembled WGS sequence"/>
</dbReference>
<reference evidence="1 2" key="1">
    <citation type="journal article" date="2018" name="Sci. Rep.">
        <title>Comparative analysis of the Pocillopora damicornis genome highlights role of immune system in coral evolution.</title>
        <authorList>
            <person name="Cunning R."/>
            <person name="Bay R.A."/>
            <person name="Gillette P."/>
            <person name="Baker A.C."/>
            <person name="Traylor-Knowles N."/>
        </authorList>
    </citation>
    <scope>NUCLEOTIDE SEQUENCE [LARGE SCALE GENOMIC DNA]</scope>
    <source>
        <strain evidence="1">RSMAS</strain>
        <tissue evidence="1">Whole animal</tissue>
    </source>
</reference>
<dbReference type="PANTHER" id="PTHR33332">
    <property type="entry name" value="REVERSE TRANSCRIPTASE DOMAIN-CONTAINING PROTEIN"/>
    <property type="match status" value="1"/>
</dbReference>
<evidence type="ECO:0000313" key="1">
    <source>
        <dbReference type="EMBL" id="RMX38890.1"/>
    </source>
</evidence>
<gene>
    <name evidence="1" type="ORF">pdam_00024487</name>
</gene>